<keyword evidence="3" id="KW-0812">Transmembrane</keyword>
<dbReference type="AlphaFoldDB" id="A0A915A9W9"/>
<dbReference type="Proteomes" id="UP000887569">
    <property type="component" value="Unplaced"/>
</dbReference>
<keyword evidence="5" id="KW-1185">Reference proteome</keyword>
<keyword evidence="3" id="KW-1133">Transmembrane helix</keyword>
<sequence>MEAASDVKSEVATGVPTTEPADGTSMKATSKQGMLRNALVLIIVVISAYLLHGRHAQAVCNLCTALPACIFSYVQLSDHSTQLFAFKATIFYWIISGVLIASDNVFIDSFGYFFGKFLLLTALFLNTLQQHRICRRISERQQYYARTTASMASILTAVTLTDATQNSVRAPYKVKRVIPTRSLSTALTNSVRSPEMTAFSDPAYTDTASLYSLEVTAASAEGALDTRSSNEMHKAGDRASLVKHSLAEPTVITIDFGGNVRVEPSKSITLRAPFIDPATVNIINNNNSSMIWALRTNAVERLVAQPTSGVVPGGGSFEFKVGLVEAPPADGSMSDRLGIDYSFVDGSVTTFDRDIFQAASKERKRLKVDVHYE</sequence>
<evidence type="ECO:0000256" key="2">
    <source>
        <dbReference type="SAM" id="MobiDB-lite"/>
    </source>
</evidence>
<dbReference type="InterPro" id="IPR013783">
    <property type="entry name" value="Ig-like_fold"/>
</dbReference>
<feature type="region of interest" description="Disordered" evidence="2">
    <location>
        <begin position="1"/>
        <end position="28"/>
    </location>
</feature>
<evidence type="ECO:0000313" key="5">
    <source>
        <dbReference type="Proteomes" id="UP000887569"/>
    </source>
</evidence>
<feature type="domain" description="MSP" evidence="4">
    <location>
        <begin position="259"/>
        <end position="373"/>
    </location>
</feature>
<evidence type="ECO:0000256" key="3">
    <source>
        <dbReference type="SAM" id="Phobius"/>
    </source>
</evidence>
<dbReference type="Gene3D" id="2.60.40.10">
    <property type="entry name" value="Immunoglobulins"/>
    <property type="match status" value="1"/>
</dbReference>
<keyword evidence="1" id="KW-0206">Cytoskeleton</keyword>
<reference evidence="6" key="1">
    <citation type="submission" date="2022-11" db="UniProtKB">
        <authorList>
            <consortium name="WormBaseParasite"/>
        </authorList>
    </citation>
    <scope>IDENTIFICATION</scope>
</reference>
<keyword evidence="1" id="KW-0963">Cytoplasm</keyword>
<feature type="transmembrane region" description="Helical" evidence="3">
    <location>
        <begin position="109"/>
        <end position="128"/>
    </location>
</feature>
<proteinExistence type="predicted"/>
<dbReference type="InterPro" id="IPR000535">
    <property type="entry name" value="MSP_dom"/>
</dbReference>
<feature type="transmembrane region" description="Helical" evidence="3">
    <location>
        <begin position="58"/>
        <end position="76"/>
    </location>
</feature>
<evidence type="ECO:0000313" key="6">
    <source>
        <dbReference type="WBParaSite" id="PgR003_g230_t01"/>
    </source>
</evidence>
<evidence type="ECO:0000259" key="4">
    <source>
        <dbReference type="PROSITE" id="PS50202"/>
    </source>
</evidence>
<keyword evidence="3" id="KW-0472">Membrane</keyword>
<dbReference type="WBParaSite" id="PgR003_g230_t01">
    <property type="protein sequence ID" value="PgR003_g230_t01"/>
    <property type="gene ID" value="PgR003_g230"/>
</dbReference>
<feature type="transmembrane region" description="Helical" evidence="3">
    <location>
        <begin position="82"/>
        <end position="102"/>
    </location>
</feature>
<name>A0A915A9W9_PARUN</name>
<comment type="function">
    <text evidence="1">Central component in molecular interactions underlying sperm crawling. Forms an extensive filament system that extends from sperm villipoda, along the leading edge of the pseudopod.</text>
</comment>
<accession>A0A915A9W9</accession>
<feature type="transmembrane region" description="Helical" evidence="3">
    <location>
        <begin position="34"/>
        <end position="51"/>
    </location>
</feature>
<dbReference type="SUPFAM" id="SSF49354">
    <property type="entry name" value="PapD-like"/>
    <property type="match status" value="1"/>
</dbReference>
<dbReference type="Pfam" id="PF00635">
    <property type="entry name" value="Motile_Sperm"/>
    <property type="match status" value="1"/>
</dbReference>
<protein>
    <recommendedName>
        <fullName evidence="1">Major sperm protein</fullName>
    </recommendedName>
</protein>
<evidence type="ECO:0000256" key="1">
    <source>
        <dbReference type="RuleBase" id="RU003425"/>
    </source>
</evidence>
<dbReference type="PROSITE" id="PS50202">
    <property type="entry name" value="MSP"/>
    <property type="match status" value="1"/>
</dbReference>
<organism evidence="5 6">
    <name type="scientific">Parascaris univalens</name>
    <name type="common">Nematode worm</name>
    <dbReference type="NCBI Taxonomy" id="6257"/>
    <lineage>
        <taxon>Eukaryota</taxon>
        <taxon>Metazoa</taxon>
        <taxon>Ecdysozoa</taxon>
        <taxon>Nematoda</taxon>
        <taxon>Chromadorea</taxon>
        <taxon>Rhabditida</taxon>
        <taxon>Spirurina</taxon>
        <taxon>Ascaridomorpha</taxon>
        <taxon>Ascaridoidea</taxon>
        <taxon>Ascarididae</taxon>
        <taxon>Parascaris</taxon>
    </lineage>
</organism>
<dbReference type="InterPro" id="IPR008962">
    <property type="entry name" value="PapD-like_sf"/>
</dbReference>